<evidence type="ECO:0000259" key="1">
    <source>
        <dbReference type="Pfam" id="PF04717"/>
    </source>
</evidence>
<dbReference type="Proteomes" id="UP000324065">
    <property type="component" value="Unassembled WGS sequence"/>
</dbReference>
<dbReference type="Pfam" id="PF04717">
    <property type="entry name" value="Phage_base_V"/>
    <property type="match status" value="1"/>
</dbReference>
<comment type="caution">
    <text evidence="2">The sequence shown here is derived from an EMBL/GenBank/DDBJ whole genome shotgun (WGS) entry which is preliminary data.</text>
</comment>
<evidence type="ECO:0000313" key="3">
    <source>
        <dbReference type="Proteomes" id="UP000324065"/>
    </source>
</evidence>
<dbReference type="Gene3D" id="6.20.150.10">
    <property type="match status" value="1"/>
</dbReference>
<reference evidence="2 3" key="1">
    <citation type="submission" date="2019-09" db="EMBL/GenBank/DDBJ databases">
        <title>Genome sequence of Roseospira marina, one of the more divergent members of the non-sulfur purple photosynthetic bacterial family, the Rhodospirillaceae.</title>
        <authorList>
            <person name="Meyer T."/>
            <person name="Kyndt J."/>
        </authorList>
    </citation>
    <scope>NUCLEOTIDE SEQUENCE [LARGE SCALE GENOMIC DNA]</scope>
    <source>
        <strain evidence="2 3">DSM 15113</strain>
    </source>
</reference>
<organism evidence="2 3">
    <name type="scientific">Roseospira marina</name>
    <dbReference type="NCBI Taxonomy" id="140057"/>
    <lineage>
        <taxon>Bacteria</taxon>
        <taxon>Pseudomonadati</taxon>
        <taxon>Pseudomonadota</taxon>
        <taxon>Alphaproteobacteria</taxon>
        <taxon>Rhodospirillales</taxon>
        <taxon>Rhodospirillaceae</taxon>
        <taxon>Roseospira</taxon>
    </lineage>
</organism>
<dbReference type="InterPro" id="IPR013046">
    <property type="entry name" value="GpV/Gp45"/>
</dbReference>
<name>A0A5M6I5W0_9PROT</name>
<dbReference type="InterPro" id="IPR006531">
    <property type="entry name" value="Gp5/Vgr_OB"/>
</dbReference>
<dbReference type="NCBIfam" id="TIGR01644">
    <property type="entry name" value="phage_P2_V"/>
    <property type="match status" value="1"/>
</dbReference>
<dbReference type="EMBL" id="VWPJ01000038">
    <property type="protein sequence ID" value="KAA5603237.1"/>
    <property type="molecule type" value="Genomic_DNA"/>
</dbReference>
<feature type="domain" description="Gp5/Type VI secretion system Vgr protein OB-fold" evidence="1">
    <location>
        <begin position="24"/>
        <end position="89"/>
    </location>
</feature>
<dbReference type="Gene3D" id="2.40.50.230">
    <property type="entry name" value="Gp5 N-terminal domain"/>
    <property type="match status" value="1"/>
</dbReference>
<proteinExistence type="predicted"/>
<evidence type="ECO:0000313" key="2">
    <source>
        <dbReference type="EMBL" id="KAA5603237.1"/>
    </source>
</evidence>
<accession>A0A5M6I5W0</accession>
<gene>
    <name evidence="2" type="ORF">F1188_19855</name>
</gene>
<protein>
    <submittedName>
        <fullName evidence="2">Phage baseplate assembly protein V</fullName>
    </submittedName>
</protein>
<dbReference type="OrthoDB" id="4931325at2"/>
<keyword evidence="3" id="KW-1185">Reference proteome</keyword>
<dbReference type="RefSeq" id="WP_150064194.1">
    <property type="nucleotide sequence ID" value="NZ_JACHII010000036.1"/>
</dbReference>
<sequence length="158" mass="16964">MERAAPNRDLTDLERRVANVVRFGVISAADYARARVRVTAGAITTGWLPFVTARAHDHVTWCPPEVGEQVVVVAPTGDLAQGVVIGAVYRNAYPAPESRPTLDRTVYADGSTVAYDRESHAFTLDVVAAGAIRLTVGPSSLEIDADGIRLQAPRIDLN</sequence>
<dbReference type="AlphaFoldDB" id="A0A5M6I5W0"/>
<dbReference type="InterPro" id="IPR037026">
    <property type="entry name" value="Vgr_OB-fold_dom_sf"/>
</dbReference>